<dbReference type="eggNOG" id="ENOG502ZBRR">
    <property type="taxonomic scope" value="Bacteria"/>
</dbReference>
<name>A0A0H2YPF5_CLOP1</name>
<dbReference type="PaxDb" id="195103-CPF_0144"/>
<organism evidence="1 2">
    <name type="scientific">Clostridium perfringens (strain ATCC 13124 / DSM 756 / JCM 1290 / NCIMB 6125 / NCTC 8237 / Type A)</name>
    <dbReference type="NCBI Taxonomy" id="195103"/>
    <lineage>
        <taxon>Bacteria</taxon>
        <taxon>Bacillati</taxon>
        <taxon>Bacillota</taxon>
        <taxon>Clostridia</taxon>
        <taxon>Eubacteriales</taxon>
        <taxon>Clostridiaceae</taxon>
        <taxon>Clostridium</taxon>
    </lineage>
</organism>
<sequence length="150" mass="18112">MGFDENLIEKYLRKWQERLRLKDWDIKLQLINQEWNKTGDIKIDMTDKKAIVMINNYNPKENNLEPVIIHELLHLKLWGMDQMIEQLMYLVFGKDENDPKFDFAYTQFMNTLESTVEDLSKSFLTLDGEDKKISFERVQKQVDDELKKYK</sequence>
<evidence type="ECO:0000313" key="1">
    <source>
        <dbReference type="EMBL" id="ABG82210.1"/>
    </source>
</evidence>
<proteinExistence type="predicted"/>
<protein>
    <submittedName>
        <fullName evidence="1">Uncharacterized protein</fullName>
    </submittedName>
</protein>
<dbReference type="Proteomes" id="UP000001823">
    <property type="component" value="Chromosome"/>
</dbReference>
<dbReference type="EMBL" id="CP000246">
    <property type="protein sequence ID" value="ABG82210.1"/>
    <property type="molecule type" value="Genomic_DNA"/>
</dbReference>
<reference evidence="1 2" key="1">
    <citation type="journal article" date="2006" name="Genome Res.">
        <title>Skewed genomic variability in strains of the toxigenic bacterial pathogen, Clostridium perfringens.</title>
        <authorList>
            <person name="Myers G.S."/>
            <person name="Rasko D.A."/>
            <person name="Cheung J.K."/>
            <person name="Ravel J."/>
            <person name="Seshadri R."/>
            <person name="Deboy R.T."/>
            <person name="Ren Q."/>
            <person name="Varga J."/>
            <person name="Awad M.M."/>
            <person name="Brinkac L.M."/>
            <person name="Daugherty S.C."/>
            <person name="Haft D.H."/>
            <person name="Dodson R.J."/>
            <person name="Madupu R."/>
            <person name="Nelson W.C."/>
            <person name="Rosovitz M.J."/>
            <person name="Sullivan S.A."/>
            <person name="Khouri H."/>
            <person name="Dimitrov G.I."/>
            <person name="Watkins K.L."/>
            <person name="Mulligan S."/>
            <person name="Benton J."/>
            <person name="Radune D."/>
            <person name="Fisher D.J."/>
            <person name="Atkins H.S."/>
            <person name="Hiscox T."/>
            <person name="Jost B.H."/>
            <person name="Billington S.J."/>
            <person name="Songer J.G."/>
            <person name="McClane B.A."/>
            <person name="Titball R.W."/>
            <person name="Rood J.I."/>
            <person name="Melville S.B."/>
            <person name="Paulsen I.T."/>
        </authorList>
    </citation>
    <scope>NUCLEOTIDE SEQUENCE [LARGE SCALE GENOMIC DNA]</scope>
    <source>
        <strain evidence="2">ATCC 13124 / DSM 756 / JCM 1290 / NCIMB 6125 / NCTC 8237 / S 107 / Type A</strain>
    </source>
</reference>
<dbReference type="HOGENOM" id="CLU_1737381_0_0_9"/>
<evidence type="ECO:0000313" key="2">
    <source>
        <dbReference type="Proteomes" id="UP000001823"/>
    </source>
</evidence>
<gene>
    <name evidence="1" type="ordered locus">CPF_0144</name>
</gene>
<accession>A0A0H2YPF5</accession>
<dbReference type="KEGG" id="cpf:CPF_0144"/>
<dbReference type="AlphaFoldDB" id="A0A0H2YPF5"/>
<dbReference type="RefSeq" id="WP_011590082.1">
    <property type="nucleotide sequence ID" value="NC_008261.1"/>
</dbReference>
<keyword evidence="2" id="KW-1185">Reference proteome</keyword>